<dbReference type="SMART" id="SM00179">
    <property type="entry name" value="EGF_CA"/>
    <property type="match status" value="9"/>
</dbReference>
<proteinExistence type="predicted"/>
<dbReference type="SMART" id="SM00181">
    <property type="entry name" value="EGF"/>
    <property type="match status" value="10"/>
</dbReference>
<dbReference type="SMART" id="SM00282">
    <property type="entry name" value="LamG"/>
    <property type="match status" value="2"/>
</dbReference>
<evidence type="ECO:0000256" key="2">
    <source>
        <dbReference type="ARBA" id="ARBA00022729"/>
    </source>
</evidence>
<dbReference type="FunFam" id="2.10.25.10:FF:000143">
    <property type="entry name" value="Protein crumbs 1"/>
    <property type="match status" value="1"/>
</dbReference>
<feature type="disulfide bond" evidence="6">
    <location>
        <begin position="1048"/>
        <end position="1057"/>
    </location>
</feature>
<dbReference type="FunFam" id="2.10.25.10:FF:000472">
    <property type="entry name" value="Uncharacterized protein, isoform A"/>
    <property type="match status" value="2"/>
</dbReference>
<dbReference type="Gene3D" id="2.60.120.200">
    <property type="match status" value="2"/>
</dbReference>
<dbReference type="InterPro" id="IPR013320">
    <property type="entry name" value="ConA-like_dom_sf"/>
</dbReference>
<keyword evidence="1 6" id="KW-0245">EGF-like domain</keyword>
<evidence type="ECO:0000256" key="4">
    <source>
        <dbReference type="ARBA" id="ARBA00023157"/>
    </source>
</evidence>
<comment type="caution">
    <text evidence="9">The sequence shown here is derived from an EMBL/GenBank/DDBJ whole genome shotgun (WGS) entry which is preliminary data.</text>
</comment>
<dbReference type="Pfam" id="PF12661">
    <property type="entry name" value="hEGF"/>
    <property type="match status" value="1"/>
</dbReference>
<dbReference type="GO" id="GO:0048513">
    <property type="term" value="P:animal organ development"/>
    <property type="evidence" value="ECO:0007669"/>
    <property type="project" value="UniProtKB-ARBA"/>
</dbReference>
<feature type="disulfide bond" evidence="6">
    <location>
        <begin position="7"/>
        <end position="17"/>
    </location>
</feature>
<evidence type="ECO:0000259" key="7">
    <source>
        <dbReference type="PROSITE" id="PS50025"/>
    </source>
</evidence>
<dbReference type="InterPro" id="IPR013032">
    <property type="entry name" value="EGF-like_CS"/>
</dbReference>
<dbReference type="Proteomes" id="UP001168990">
    <property type="component" value="Unassembled WGS sequence"/>
</dbReference>
<dbReference type="FunFam" id="2.10.25.10:FF:000327">
    <property type="entry name" value="neurogenic locus notch homolog protein 4"/>
    <property type="match status" value="1"/>
</dbReference>
<dbReference type="Pfam" id="PF02210">
    <property type="entry name" value="Laminin_G_2"/>
    <property type="match status" value="2"/>
</dbReference>
<dbReference type="PANTHER" id="PTHR24049">
    <property type="entry name" value="CRUMBS FAMILY MEMBER"/>
    <property type="match status" value="1"/>
</dbReference>
<name>A0AA39FLV4_9HYME</name>
<dbReference type="InterPro" id="IPR000742">
    <property type="entry name" value="EGF"/>
</dbReference>
<dbReference type="Pfam" id="PF00008">
    <property type="entry name" value="EGF"/>
    <property type="match status" value="7"/>
</dbReference>
<sequence>MSSALNCTNDPCMYGICLDNSDNSYSCYCIDGYTGINCEINWDECWSNPCLNGGTCNDAVAAYNCTCTDGFIGINCEIKYSECLNQPCLNNGTCIDYNGFTCQCPEGYSGDYCEIDVSICNSTICKNGGECVDGPGYSFNCHCRDGWTGELCEEDIDECLSSPCHNGGLCLNVPASYTCACLFGFTGKDCDKIIVACNDNPCQNNAMCLLEDSQPICYCVPDYHGQFCEMQYNDCESKFVQCQNGGTCIDGINDFTCACPAPYGGSLCLVYNPTSTVSTFHEKNSTEFIDIFTTQIMTTTITTNQQSSSQLTVNNSNEPVTTSGKQFFDESTTKQTPIIFEKPNSTIYSLTIGDTETLMTSVDDESSSEKFTTVPPLFTTKNTLSTTFAEKSTTAFDNLITTVFQIYTTSVKPSAQFFTTETSLDTSTAKSPIILPSNETSTLVLNRTMTTTPITWIMKTTEETAGNFTSPHITSTLTDDKSPRFFTSIPFSTSSPRKDLFDKTPITSSSSSSVDFSMTTLNELTSKEKPQTTTSTMITYSIDQTEVQEHSTNYNCTSTNCNLPATPTIGTINNAAFNGKSYVRQQIMIDDNGILKIYLRLKTKAKSGIVMHAFFDEERYVLLYMELGQLKFQFSCGLQTMLLGEIDTPINNGHYVDVEMKFKYTVENEIGQCSASLFVNGTMAMSGEQMLSAHEDIPQQVRLHLGGIPQAFSHYFPRIAMGFIGCMNLLKVNDIQRHFIRDSTETFQIEECVSFLCLLNPCRNFGACHDINGKAYCKCIPGYTGEICEKTACDENPCYLGATCISSPGTGFICICPLGMHGLRCEEESIIVQPSFSVFIPGFSSYAAYGINTPIKDNMELKMRILPHSVDQISLIAFMGQSGSSQDISDHFSLTYVKGYIMLTWDLGSGVRRIFTKSPLSTRLHKAHTVLVGRRGRDAWLYVDGIGNVTGQAAGTMTQLDVSPVLYVGGHKSKNFETLPHDLPLHTGFTGCIFEIELRTNVGVFPITRSNPASGRGVGECHRNECTHNSCKNGAVCLNHGPTYSCICMKEWEGPECSVSSFSCSSSNPLCHNKINI</sequence>
<protein>
    <recommendedName>
        <fullName evidence="11">Protein eyes shut</fullName>
    </recommendedName>
</protein>
<evidence type="ECO:0000256" key="1">
    <source>
        <dbReference type="ARBA" id="ARBA00022536"/>
    </source>
</evidence>
<feature type="domain" description="EGF-like" evidence="8">
    <location>
        <begin position="79"/>
        <end position="114"/>
    </location>
</feature>
<keyword evidence="2" id="KW-0732">Signal</keyword>
<feature type="domain" description="EGF-like" evidence="8">
    <location>
        <begin position="789"/>
        <end position="826"/>
    </location>
</feature>
<dbReference type="EMBL" id="JAQQBS010000002">
    <property type="protein sequence ID" value="KAK0172019.1"/>
    <property type="molecule type" value="Genomic_DNA"/>
</dbReference>
<keyword evidence="3" id="KW-0677">Repeat</keyword>
<dbReference type="CDD" id="cd00054">
    <property type="entry name" value="EGF_CA"/>
    <property type="match status" value="9"/>
</dbReference>
<dbReference type="InterPro" id="IPR001791">
    <property type="entry name" value="Laminin_G"/>
</dbReference>
<feature type="domain" description="Laminin G" evidence="7">
    <location>
        <begin position="572"/>
        <end position="757"/>
    </location>
</feature>
<dbReference type="PROSITE" id="PS50026">
    <property type="entry name" value="EGF_3"/>
    <property type="match status" value="10"/>
</dbReference>
<organism evidence="9 10">
    <name type="scientific">Microctonus aethiopoides</name>
    <dbReference type="NCBI Taxonomy" id="144406"/>
    <lineage>
        <taxon>Eukaryota</taxon>
        <taxon>Metazoa</taxon>
        <taxon>Ecdysozoa</taxon>
        <taxon>Arthropoda</taxon>
        <taxon>Hexapoda</taxon>
        <taxon>Insecta</taxon>
        <taxon>Pterygota</taxon>
        <taxon>Neoptera</taxon>
        <taxon>Endopterygota</taxon>
        <taxon>Hymenoptera</taxon>
        <taxon>Apocrita</taxon>
        <taxon>Ichneumonoidea</taxon>
        <taxon>Braconidae</taxon>
        <taxon>Euphorinae</taxon>
        <taxon>Microctonus</taxon>
    </lineage>
</organism>
<dbReference type="PROSITE" id="PS01187">
    <property type="entry name" value="EGF_CA"/>
    <property type="match status" value="3"/>
</dbReference>
<feature type="domain" description="EGF-like" evidence="8">
    <location>
        <begin position="41"/>
        <end position="77"/>
    </location>
</feature>
<keyword evidence="4 6" id="KW-1015">Disulfide bond</keyword>
<dbReference type="PANTHER" id="PTHR24049:SF35">
    <property type="entry name" value="EGF-LIKE DOMAIN-CONTAINING PROTEIN"/>
    <property type="match status" value="1"/>
</dbReference>
<evidence type="ECO:0000256" key="5">
    <source>
        <dbReference type="ARBA" id="ARBA00023180"/>
    </source>
</evidence>
<keyword evidence="10" id="KW-1185">Reference proteome</keyword>
<dbReference type="PROSITE" id="PS01186">
    <property type="entry name" value="EGF_2"/>
    <property type="match status" value="6"/>
</dbReference>
<feature type="disulfide bond" evidence="6">
    <location>
        <begin position="104"/>
        <end position="113"/>
    </location>
</feature>
<feature type="domain" description="EGF-like" evidence="8">
    <location>
        <begin position="193"/>
        <end position="229"/>
    </location>
</feature>
<dbReference type="Gene3D" id="2.10.25.10">
    <property type="entry name" value="Laminin"/>
    <property type="match status" value="10"/>
</dbReference>
<feature type="disulfide bond" evidence="6">
    <location>
        <begin position="29"/>
        <end position="38"/>
    </location>
</feature>
<feature type="domain" description="EGF-like" evidence="8">
    <location>
        <begin position="753"/>
        <end position="786"/>
    </location>
</feature>
<evidence type="ECO:0000313" key="9">
    <source>
        <dbReference type="EMBL" id="KAK0172019.1"/>
    </source>
</evidence>
<dbReference type="InterPro" id="IPR018097">
    <property type="entry name" value="EGF_Ca-bd_CS"/>
</dbReference>
<evidence type="ECO:0000313" key="10">
    <source>
        <dbReference type="Proteomes" id="UP001168990"/>
    </source>
</evidence>
<dbReference type="PRINTS" id="PR01983">
    <property type="entry name" value="NOTCH"/>
</dbReference>
<dbReference type="PRINTS" id="PR00010">
    <property type="entry name" value="EGFBLOOD"/>
</dbReference>
<dbReference type="PROSITE" id="PS00022">
    <property type="entry name" value="EGF_1"/>
    <property type="match status" value="9"/>
</dbReference>
<reference evidence="9" key="2">
    <citation type="submission" date="2023-03" db="EMBL/GenBank/DDBJ databases">
        <authorList>
            <person name="Inwood S.N."/>
            <person name="Skelly J.G."/>
            <person name="Guhlin J."/>
            <person name="Harrop T.W.R."/>
            <person name="Goldson S.G."/>
            <person name="Dearden P.K."/>
        </authorList>
    </citation>
    <scope>NUCLEOTIDE SEQUENCE</scope>
    <source>
        <strain evidence="9">Irish</strain>
        <tissue evidence="9">Whole body</tissue>
    </source>
</reference>
<dbReference type="AlphaFoldDB" id="A0AA39FLV4"/>
<dbReference type="SUPFAM" id="SSF49899">
    <property type="entry name" value="Concanavalin A-like lectins/glucanases"/>
    <property type="match status" value="2"/>
</dbReference>
<feature type="disulfide bond" evidence="6">
    <location>
        <begin position="181"/>
        <end position="190"/>
    </location>
</feature>
<evidence type="ECO:0008006" key="11">
    <source>
        <dbReference type="Google" id="ProtNLM"/>
    </source>
</evidence>
<dbReference type="PROSITE" id="PS00010">
    <property type="entry name" value="ASX_HYDROXYL"/>
    <property type="match status" value="4"/>
</dbReference>
<reference evidence="9" key="1">
    <citation type="journal article" date="2023" name="bioRxiv">
        <title>Scaffold-level genome assemblies of two parasitoid biocontrol wasps reveal the parthenogenesis mechanism and an associated novel virus.</title>
        <authorList>
            <person name="Inwood S."/>
            <person name="Skelly J."/>
            <person name="Guhlin J."/>
            <person name="Harrop T."/>
            <person name="Goldson S."/>
            <person name="Dearden P."/>
        </authorList>
    </citation>
    <scope>NUCLEOTIDE SEQUENCE</scope>
    <source>
        <strain evidence="9">Irish</strain>
        <tissue evidence="9">Whole body</tissue>
    </source>
</reference>
<feature type="domain" description="EGF-like" evidence="8">
    <location>
        <begin position="116"/>
        <end position="153"/>
    </location>
</feature>
<dbReference type="InterPro" id="IPR009030">
    <property type="entry name" value="Growth_fac_rcpt_cys_sf"/>
</dbReference>
<dbReference type="GO" id="GO:0030154">
    <property type="term" value="P:cell differentiation"/>
    <property type="evidence" value="ECO:0007669"/>
    <property type="project" value="UniProtKB-ARBA"/>
</dbReference>
<dbReference type="InterPro" id="IPR001881">
    <property type="entry name" value="EGF-like_Ca-bd_dom"/>
</dbReference>
<dbReference type="InterPro" id="IPR000152">
    <property type="entry name" value="EGF-type_Asp/Asn_hydroxyl_site"/>
</dbReference>
<dbReference type="InterPro" id="IPR051022">
    <property type="entry name" value="Notch_Cell-Fate_Det"/>
</dbReference>
<feature type="disulfide bond" evidence="6">
    <location>
        <begin position="816"/>
        <end position="825"/>
    </location>
</feature>
<feature type="disulfide bond" evidence="6">
    <location>
        <begin position="219"/>
        <end position="228"/>
    </location>
</feature>
<dbReference type="GO" id="GO:0005509">
    <property type="term" value="F:calcium ion binding"/>
    <property type="evidence" value="ECO:0007669"/>
    <property type="project" value="InterPro"/>
</dbReference>
<evidence type="ECO:0000256" key="3">
    <source>
        <dbReference type="ARBA" id="ARBA00022737"/>
    </source>
</evidence>
<dbReference type="SUPFAM" id="SSF57196">
    <property type="entry name" value="EGF/Laminin"/>
    <property type="match status" value="7"/>
</dbReference>
<feature type="domain" description="EGF-like" evidence="8">
    <location>
        <begin position="1022"/>
        <end position="1058"/>
    </location>
</feature>
<evidence type="ECO:0000259" key="8">
    <source>
        <dbReference type="PROSITE" id="PS50026"/>
    </source>
</evidence>
<feature type="disulfide bond" evidence="6">
    <location>
        <begin position="259"/>
        <end position="268"/>
    </location>
</feature>
<keyword evidence="5" id="KW-0325">Glycoprotein</keyword>
<feature type="domain" description="Laminin G" evidence="7">
    <location>
        <begin position="833"/>
        <end position="1026"/>
    </location>
</feature>
<evidence type="ECO:0000256" key="6">
    <source>
        <dbReference type="PROSITE-ProRule" id="PRU00076"/>
    </source>
</evidence>
<feature type="disulfide bond" evidence="6">
    <location>
        <begin position="143"/>
        <end position="152"/>
    </location>
</feature>
<feature type="domain" description="EGF-like" evidence="8">
    <location>
        <begin position="155"/>
        <end position="191"/>
    </location>
</feature>
<feature type="disulfide bond" evidence="6">
    <location>
        <begin position="67"/>
        <end position="76"/>
    </location>
</feature>
<gene>
    <name evidence="9" type="ORF">PV328_005394</name>
</gene>
<dbReference type="GO" id="GO:0009653">
    <property type="term" value="P:anatomical structure morphogenesis"/>
    <property type="evidence" value="ECO:0007669"/>
    <property type="project" value="UniProtKB-ARBA"/>
</dbReference>
<comment type="caution">
    <text evidence="6">Lacks conserved residue(s) required for the propagation of feature annotation.</text>
</comment>
<dbReference type="CDD" id="cd00110">
    <property type="entry name" value="LamG"/>
    <property type="match status" value="2"/>
</dbReference>
<accession>A0AA39FLV4</accession>
<feature type="domain" description="EGF-like" evidence="8">
    <location>
        <begin position="231"/>
        <end position="269"/>
    </location>
</feature>
<dbReference type="PROSITE" id="PS50025">
    <property type="entry name" value="LAM_G_DOMAIN"/>
    <property type="match status" value="2"/>
</dbReference>
<feature type="domain" description="EGF-like" evidence="8">
    <location>
        <begin position="3"/>
        <end position="39"/>
    </location>
</feature>
<dbReference type="SUPFAM" id="SSF57184">
    <property type="entry name" value="Growth factor receptor domain"/>
    <property type="match status" value="1"/>
</dbReference>